<keyword evidence="5 13" id="KW-0762">Sugar transport</keyword>
<comment type="caution">
    <text evidence="13">The sequence shown here is derived from an EMBL/GenBank/DDBJ whole genome shotgun (WGS) entry which is preliminary data.</text>
</comment>
<gene>
    <name evidence="13" type="ORF">BJY28_000983</name>
</gene>
<keyword evidence="6 12" id="KW-0812">Transmembrane</keyword>
<evidence type="ECO:0000256" key="5">
    <source>
        <dbReference type="ARBA" id="ARBA00022597"/>
    </source>
</evidence>
<dbReference type="PANTHER" id="PTHR32196:SF32">
    <property type="entry name" value="XYLOSE TRANSPORT SYSTEM PERMEASE PROTEIN XYLH"/>
    <property type="match status" value="1"/>
</dbReference>
<evidence type="ECO:0000256" key="3">
    <source>
        <dbReference type="ARBA" id="ARBA00022475"/>
    </source>
</evidence>
<evidence type="ECO:0000256" key="6">
    <source>
        <dbReference type="ARBA" id="ARBA00022692"/>
    </source>
</evidence>
<keyword evidence="2" id="KW-0813">Transport</keyword>
<dbReference type="GO" id="GO:0005886">
    <property type="term" value="C:plasma membrane"/>
    <property type="evidence" value="ECO:0007669"/>
    <property type="project" value="UniProtKB-SubCell"/>
</dbReference>
<evidence type="ECO:0000256" key="12">
    <source>
        <dbReference type="SAM" id="Phobius"/>
    </source>
</evidence>
<keyword evidence="4" id="KW-0997">Cell inner membrane</keyword>
<comment type="subcellular location">
    <subcellularLocation>
        <location evidence="1">Cell membrane</location>
        <topology evidence="1">Multi-pass membrane protein</topology>
    </subcellularLocation>
</comment>
<keyword evidence="7 12" id="KW-1133">Transmembrane helix</keyword>
<reference evidence="13 14" key="1">
    <citation type="submission" date="2020-07" db="EMBL/GenBank/DDBJ databases">
        <title>Sequencing the genomes of 1000 actinobacteria strains.</title>
        <authorList>
            <person name="Klenk H.-P."/>
        </authorList>
    </citation>
    <scope>NUCLEOTIDE SEQUENCE [LARGE SCALE GENOMIC DNA]</scope>
    <source>
        <strain evidence="13 14">DSM 24723</strain>
    </source>
</reference>
<evidence type="ECO:0000256" key="10">
    <source>
        <dbReference type="ARBA" id="ARBA00035686"/>
    </source>
</evidence>
<dbReference type="RefSeq" id="WP_179462010.1">
    <property type="nucleotide sequence ID" value="NZ_JACBZX010000001.1"/>
</dbReference>
<feature type="region of interest" description="Disordered" evidence="11">
    <location>
        <begin position="1"/>
        <end position="29"/>
    </location>
</feature>
<dbReference type="Proteomes" id="UP000592181">
    <property type="component" value="Unassembled WGS sequence"/>
</dbReference>
<dbReference type="CDD" id="cd06579">
    <property type="entry name" value="TM_PBP1_transp_AraH_like"/>
    <property type="match status" value="1"/>
</dbReference>
<feature type="transmembrane region" description="Helical" evidence="12">
    <location>
        <begin position="255"/>
        <end position="276"/>
    </location>
</feature>
<dbReference type="InterPro" id="IPR001851">
    <property type="entry name" value="ABC_transp_permease"/>
</dbReference>
<feature type="transmembrane region" description="Helical" evidence="12">
    <location>
        <begin position="73"/>
        <end position="94"/>
    </location>
</feature>
<dbReference type="GO" id="GO:0022857">
    <property type="term" value="F:transmembrane transporter activity"/>
    <property type="evidence" value="ECO:0007669"/>
    <property type="project" value="InterPro"/>
</dbReference>
<evidence type="ECO:0000256" key="7">
    <source>
        <dbReference type="ARBA" id="ARBA00022989"/>
    </source>
</evidence>
<evidence type="ECO:0000256" key="1">
    <source>
        <dbReference type="ARBA" id="ARBA00004651"/>
    </source>
</evidence>
<name>A0A852X893_9MICO</name>
<dbReference type="PANTHER" id="PTHR32196">
    <property type="entry name" value="ABC TRANSPORTER PERMEASE PROTEIN YPHD-RELATED-RELATED"/>
    <property type="match status" value="1"/>
</dbReference>
<evidence type="ECO:0000313" key="13">
    <source>
        <dbReference type="EMBL" id="NYG36514.1"/>
    </source>
</evidence>
<keyword evidence="3" id="KW-1003">Cell membrane</keyword>
<evidence type="ECO:0000256" key="8">
    <source>
        <dbReference type="ARBA" id="ARBA00023136"/>
    </source>
</evidence>
<keyword evidence="8 12" id="KW-0472">Membrane</keyword>
<evidence type="ECO:0000256" key="9">
    <source>
        <dbReference type="ARBA" id="ARBA00035611"/>
    </source>
</evidence>
<protein>
    <recommendedName>
        <fullName evidence="10">Xylose transport system permease protein XylH</fullName>
    </recommendedName>
</protein>
<dbReference type="AlphaFoldDB" id="A0A852X893"/>
<evidence type="ECO:0000256" key="11">
    <source>
        <dbReference type="SAM" id="MobiDB-lite"/>
    </source>
</evidence>
<feature type="transmembrane region" description="Helical" evidence="12">
    <location>
        <begin position="288"/>
        <end position="305"/>
    </location>
</feature>
<dbReference type="EMBL" id="JACBZX010000001">
    <property type="protein sequence ID" value="NYG36514.1"/>
    <property type="molecule type" value="Genomic_DNA"/>
</dbReference>
<evidence type="ECO:0000256" key="2">
    <source>
        <dbReference type="ARBA" id="ARBA00022448"/>
    </source>
</evidence>
<comment type="function">
    <text evidence="9">Part of the binding-protein-dependent transport system for D-xylose. Probably responsible for the translocation of the substrate across the membrane.</text>
</comment>
<organism evidence="13 14">
    <name type="scientific">Janibacter alkaliphilus</name>
    <dbReference type="NCBI Taxonomy" id="1069963"/>
    <lineage>
        <taxon>Bacteria</taxon>
        <taxon>Bacillati</taxon>
        <taxon>Actinomycetota</taxon>
        <taxon>Actinomycetes</taxon>
        <taxon>Micrococcales</taxon>
        <taxon>Intrasporangiaceae</taxon>
        <taxon>Janibacter</taxon>
    </lineage>
</organism>
<dbReference type="Pfam" id="PF02653">
    <property type="entry name" value="BPD_transp_2"/>
    <property type="match status" value="1"/>
</dbReference>
<sequence>MASSEQVERPVGAAGATSGDGAAGAGDVDDRVTERGRAGLLFSRPEAGALVGALAVAALFLVVAPSFRDLANLGTILYAAASIGIMAVGVSLLMVGGEFDLSTGVAATASGITAALTAWHLNLEVWVGVLIALAFSLAVGAFNGWLLVRTGLPSFLVTLSTFFVLQGANLAVTRLVGGEVSTPTISDMEGYDAARAVFAWSVELGPVTIKALVVYWLVLVVLGAVVLQRTRVGNWIFAVGGDAEAARAVGVPVRAVKIGLFMAVGFCAWVLGMHLLFEYQVMQSGEGVGNEFIYIIAAVVGGCLLTGGYGSVVGAALGALVFGMTQMGISYAGWNVDWFYTFLGVMLLLATLVNLWVRRKAEAR</sequence>
<feature type="transmembrane region" description="Helical" evidence="12">
    <location>
        <begin position="125"/>
        <end position="148"/>
    </location>
</feature>
<accession>A0A852X893</accession>
<keyword evidence="14" id="KW-1185">Reference proteome</keyword>
<evidence type="ECO:0000256" key="4">
    <source>
        <dbReference type="ARBA" id="ARBA00022519"/>
    </source>
</evidence>
<feature type="transmembrane region" description="Helical" evidence="12">
    <location>
        <begin position="207"/>
        <end position="227"/>
    </location>
</feature>
<proteinExistence type="predicted"/>
<feature type="transmembrane region" description="Helical" evidence="12">
    <location>
        <begin position="312"/>
        <end position="332"/>
    </location>
</feature>
<feature type="transmembrane region" description="Helical" evidence="12">
    <location>
        <begin position="47"/>
        <end position="67"/>
    </location>
</feature>
<evidence type="ECO:0000313" key="14">
    <source>
        <dbReference type="Proteomes" id="UP000592181"/>
    </source>
</evidence>
<feature type="transmembrane region" description="Helical" evidence="12">
    <location>
        <begin position="155"/>
        <end position="176"/>
    </location>
</feature>
<feature type="transmembrane region" description="Helical" evidence="12">
    <location>
        <begin position="338"/>
        <end position="357"/>
    </location>
</feature>